<dbReference type="InterPro" id="IPR017853">
    <property type="entry name" value="GH"/>
</dbReference>
<dbReference type="GO" id="GO:0030980">
    <property type="term" value="P:alpha-glucan catabolic process"/>
    <property type="evidence" value="ECO:0007669"/>
    <property type="project" value="TreeGrafter"/>
</dbReference>
<dbReference type="SMART" id="SM00642">
    <property type="entry name" value="Aamy"/>
    <property type="match status" value="1"/>
</dbReference>
<dbReference type="Pfam" id="PF00128">
    <property type="entry name" value="Alpha-amylase"/>
    <property type="match status" value="1"/>
</dbReference>
<name>A0A2V1K4J8_9ACTO</name>
<comment type="caution">
    <text evidence="2">The sequence shown here is derived from an EMBL/GenBank/DDBJ whole genome shotgun (WGS) entry which is preliminary data.</text>
</comment>
<dbReference type="InterPro" id="IPR012767">
    <property type="entry name" value="Trehalose_TreY"/>
</dbReference>
<proteinExistence type="predicted"/>
<evidence type="ECO:0000259" key="1">
    <source>
        <dbReference type="SMART" id="SM00642"/>
    </source>
</evidence>
<dbReference type="AlphaFoldDB" id="A0A2V1K4J8"/>
<dbReference type="Gene3D" id="1.10.150.200">
    <property type="entry name" value="Maltooligosyl trehalose synthase, domain 3"/>
    <property type="match status" value="1"/>
</dbReference>
<dbReference type="Proteomes" id="UP000245283">
    <property type="component" value="Unassembled WGS sequence"/>
</dbReference>
<sequence>MTEVTDTRKIPVQLTHAPAPDKRQPVSTYRLQLGPQFTFDDATQIIPYLKTLGITDVYCSPILQAAPGSTHGYDVVDHTKISEPMGGRIGFQRLADAAHAAGMGVVVDVVPNHMAVPTPLYLNRALWSVLREGAESPYANWFDIELSEAQDGLLMPVLGNRIGTVLANGEISLEKMVVPGFEDVGEQYVVRYYEHVFPVRAQTEALPLADMLDSQFYRLAYWRVAEEELNYRRFFDVDTLAAIRVEDREVFAGSHALLLELHDTGYIDAFRIDHPDGLADPRQYMARLHKATGGAWIVAEKIIEGDEELPPDWRCSGTTGYDASWRIGAALTDPAGVGLLLAQYVELSNVTESFESIEAKAKRQILDTSLKAEIVRLTDLLVKVCHADIRLRDHTRGSLFSALSALIVAMDRYRAYIVPTEPAPPVSEQAVCDAAARARPELDEDAATSLDVVVDLLTGQEVGSAGRTFEDARAEAIIRFQQACGAVMAKGVEDTAFYRYTPLTSANEVGGDPSRAAISTDDLSSWVANTTAHWPVTMTTLTTHDTKRGEDTRAAISILSEWPSLWRSLVTNLRARHAPDRPRDIDGQIENLLWQTIAGTWRPDGPIEIDRLVAYLEKAAREQKSWTTWTDPSTEQEEALYSYARAILSNEDTLRDLTDAYARTQISRDVTTLTQKTIALTILGVADNYQGEEITQNSLVDPDNRRPVDYEAIGQMLADLDERDTLPGNATLDQKKLWITSRILRLRRERPQTFASGHSGFTPLPVTTGHAYAFSRTLDGVPDVAVIVQRLPHQLADNGGFADHTVVLPSGQWRDVLSGNEFGEGAVGLAQVLDTLPVAVLARCSELK</sequence>
<dbReference type="CDD" id="cd11336">
    <property type="entry name" value="AmyAc_MTSase"/>
    <property type="match status" value="1"/>
</dbReference>
<evidence type="ECO:0000313" key="2">
    <source>
        <dbReference type="EMBL" id="PWF24569.1"/>
    </source>
</evidence>
<dbReference type="SUPFAM" id="SSF51445">
    <property type="entry name" value="(Trans)glycosidases"/>
    <property type="match status" value="1"/>
</dbReference>
<dbReference type="PANTHER" id="PTHR10357:SF216">
    <property type="entry name" value="MALTOOLIGOSYL TREHALOSE SYNTHASE-RELATED"/>
    <property type="match status" value="1"/>
</dbReference>
<evidence type="ECO:0000313" key="3">
    <source>
        <dbReference type="Proteomes" id="UP000245283"/>
    </source>
</evidence>
<dbReference type="Gene3D" id="1.10.10.470">
    <property type="entry name" value="Maltooligosyl trehalose synthase, domain 4"/>
    <property type="match status" value="1"/>
</dbReference>
<dbReference type="Gene3D" id="3.30.1590.10">
    <property type="entry name" value="Maltooligosyl trehalose synthase, domain 2"/>
    <property type="match status" value="1"/>
</dbReference>
<feature type="domain" description="Glycosyl hydrolase family 13 catalytic" evidence="1">
    <location>
        <begin position="25"/>
        <end position="745"/>
    </location>
</feature>
<keyword evidence="3" id="KW-1185">Reference proteome</keyword>
<gene>
    <name evidence="2" type="primary">treY</name>
    <name evidence="2" type="ORF">DD236_11095</name>
</gene>
<dbReference type="EMBL" id="QETB01000006">
    <property type="protein sequence ID" value="PWF24569.1"/>
    <property type="molecule type" value="Genomic_DNA"/>
</dbReference>
<dbReference type="Gene3D" id="3.20.20.80">
    <property type="entry name" value="Glycosidases"/>
    <property type="match status" value="1"/>
</dbReference>
<dbReference type="GO" id="GO:0005992">
    <property type="term" value="P:trehalose biosynthetic process"/>
    <property type="evidence" value="ECO:0007669"/>
    <property type="project" value="TreeGrafter"/>
</dbReference>
<reference evidence="3" key="1">
    <citation type="submission" date="2018-05" db="EMBL/GenBank/DDBJ databases">
        <authorList>
            <person name="Li Y."/>
        </authorList>
    </citation>
    <scope>NUCLEOTIDE SEQUENCE [LARGE SCALE GENOMIC DNA]</scope>
    <source>
        <strain evidence="3">sk1b4</strain>
    </source>
</reference>
<organism evidence="2 3">
    <name type="scientific">Ancrocorticia populi</name>
    <dbReference type="NCBI Taxonomy" id="2175228"/>
    <lineage>
        <taxon>Bacteria</taxon>
        <taxon>Bacillati</taxon>
        <taxon>Actinomycetota</taxon>
        <taxon>Actinomycetes</taxon>
        <taxon>Actinomycetales</taxon>
        <taxon>Actinomycetaceae</taxon>
        <taxon>Ancrocorticia</taxon>
    </lineage>
</organism>
<accession>A0A2V1K4J8</accession>
<dbReference type="NCBIfam" id="TIGR02401">
    <property type="entry name" value="trehalose_TreY"/>
    <property type="match status" value="1"/>
</dbReference>
<protein>
    <submittedName>
        <fullName evidence="2">Malto-oligosyltrehalose synthase</fullName>
    </submittedName>
</protein>
<dbReference type="RefSeq" id="WP_109094465.1">
    <property type="nucleotide sequence ID" value="NZ_CAMELQ010000017.1"/>
</dbReference>
<dbReference type="GO" id="GO:0047470">
    <property type="term" value="F:(1,4)-alpha-D-glucan 1-alpha-D-glucosylmutase activity"/>
    <property type="evidence" value="ECO:0007669"/>
    <property type="project" value="TreeGrafter"/>
</dbReference>
<dbReference type="PANTHER" id="PTHR10357">
    <property type="entry name" value="ALPHA-AMYLASE FAMILY MEMBER"/>
    <property type="match status" value="1"/>
</dbReference>
<dbReference type="InterPro" id="IPR013797">
    <property type="entry name" value="Maltooligo_trehalose_synth_4"/>
</dbReference>
<dbReference type="InterPro" id="IPR006047">
    <property type="entry name" value="GH13_cat_dom"/>
</dbReference>
<dbReference type="OrthoDB" id="9761577at2"/>